<dbReference type="InterPro" id="IPR050430">
    <property type="entry name" value="Peptidase_S1"/>
</dbReference>
<evidence type="ECO:0000256" key="7">
    <source>
        <dbReference type="ARBA" id="ARBA00023157"/>
    </source>
</evidence>
<dbReference type="PROSITE" id="PS00135">
    <property type="entry name" value="TRYPSIN_SER"/>
    <property type="match status" value="1"/>
</dbReference>
<dbReference type="PANTHER" id="PTHR24276">
    <property type="entry name" value="POLYSERASE-RELATED"/>
    <property type="match status" value="1"/>
</dbReference>
<dbReference type="PROSITE" id="PS00134">
    <property type="entry name" value="TRYPSIN_HIS"/>
    <property type="match status" value="1"/>
</dbReference>
<evidence type="ECO:0000256" key="4">
    <source>
        <dbReference type="ARBA" id="ARBA00022670"/>
    </source>
</evidence>
<dbReference type="Pfam" id="PF00089">
    <property type="entry name" value="Trypsin"/>
    <property type="match status" value="2"/>
</dbReference>
<evidence type="ECO:0000256" key="10">
    <source>
        <dbReference type="ARBA" id="ARBA00084094"/>
    </source>
</evidence>
<feature type="non-terminal residue" evidence="13">
    <location>
        <position position="1"/>
    </location>
</feature>
<accession>A0A0L7LB68</accession>
<evidence type="ECO:0000256" key="1">
    <source>
        <dbReference type="ARBA" id="ARBA00004239"/>
    </source>
</evidence>
<dbReference type="InterPro" id="IPR001314">
    <property type="entry name" value="Peptidase_S1A"/>
</dbReference>
<dbReference type="InterPro" id="IPR009003">
    <property type="entry name" value="Peptidase_S1_PA"/>
</dbReference>
<keyword evidence="6 11" id="KW-0720">Serine protease</keyword>
<dbReference type="Proteomes" id="UP000037510">
    <property type="component" value="Unassembled WGS sequence"/>
</dbReference>
<keyword evidence="10" id="KW-1205">Fibrinolytic toxin</keyword>
<organism evidence="13 14">
    <name type="scientific">Operophtera brumata</name>
    <name type="common">Winter moth</name>
    <name type="synonym">Phalaena brumata</name>
    <dbReference type="NCBI Taxonomy" id="104452"/>
    <lineage>
        <taxon>Eukaryota</taxon>
        <taxon>Metazoa</taxon>
        <taxon>Ecdysozoa</taxon>
        <taxon>Arthropoda</taxon>
        <taxon>Hexapoda</taxon>
        <taxon>Insecta</taxon>
        <taxon>Pterygota</taxon>
        <taxon>Neoptera</taxon>
        <taxon>Endopterygota</taxon>
        <taxon>Lepidoptera</taxon>
        <taxon>Glossata</taxon>
        <taxon>Ditrysia</taxon>
        <taxon>Geometroidea</taxon>
        <taxon>Geometridae</taxon>
        <taxon>Larentiinae</taxon>
        <taxon>Operophtera</taxon>
    </lineage>
</organism>
<dbReference type="GO" id="GO:0090729">
    <property type="term" value="F:toxin activity"/>
    <property type="evidence" value="ECO:0007669"/>
    <property type="project" value="UniProtKB-KW"/>
</dbReference>
<evidence type="ECO:0000256" key="5">
    <source>
        <dbReference type="ARBA" id="ARBA00022801"/>
    </source>
</evidence>
<dbReference type="GO" id="GO:0005576">
    <property type="term" value="C:extracellular region"/>
    <property type="evidence" value="ECO:0007669"/>
    <property type="project" value="UniProtKB-SubCell"/>
</dbReference>
<keyword evidence="8" id="KW-1199">Hemostasis impairing toxin</keyword>
<dbReference type="InterPro" id="IPR033116">
    <property type="entry name" value="TRYPSIN_SER"/>
</dbReference>
<dbReference type="AlphaFoldDB" id="A0A0L7LB68"/>
<dbReference type="PRINTS" id="PR00722">
    <property type="entry name" value="CHYMOTRYPSIN"/>
</dbReference>
<keyword evidence="4 11" id="KW-0645">Protease</keyword>
<dbReference type="SMART" id="SM00020">
    <property type="entry name" value="Tryp_SPc"/>
    <property type="match status" value="2"/>
</dbReference>
<dbReference type="CDD" id="cd00190">
    <property type="entry name" value="Tryp_SPc"/>
    <property type="match status" value="2"/>
</dbReference>
<dbReference type="InterPro" id="IPR043504">
    <property type="entry name" value="Peptidase_S1_PA_chymotrypsin"/>
</dbReference>
<dbReference type="PANTHER" id="PTHR24276:SF91">
    <property type="entry name" value="AT26814P-RELATED"/>
    <property type="match status" value="1"/>
</dbReference>
<protein>
    <submittedName>
        <fullName evidence="13">Trypsin</fullName>
    </submittedName>
</protein>
<dbReference type="FunFam" id="2.40.10.10:FF:000068">
    <property type="entry name" value="transmembrane protease serine 2"/>
    <property type="match status" value="1"/>
</dbReference>
<dbReference type="GO" id="GO:0006508">
    <property type="term" value="P:proteolysis"/>
    <property type="evidence" value="ECO:0007669"/>
    <property type="project" value="UniProtKB-KW"/>
</dbReference>
<evidence type="ECO:0000313" key="14">
    <source>
        <dbReference type="Proteomes" id="UP000037510"/>
    </source>
</evidence>
<evidence type="ECO:0000256" key="11">
    <source>
        <dbReference type="RuleBase" id="RU363034"/>
    </source>
</evidence>
<dbReference type="STRING" id="104452.A0A0L7LB68"/>
<keyword evidence="5 11" id="KW-0378">Hydrolase</keyword>
<evidence type="ECO:0000256" key="6">
    <source>
        <dbReference type="ARBA" id="ARBA00022825"/>
    </source>
</evidence>
<evidence type="ECO:0000313" key="13">
    <source>
        <dbReference type="EMBL" id="KOB72722.1"/>
    </source>
</evidence>
<gene>
    <name evidence="13" type="ORF">OBRU01_11886</name>
</gene>
<evidence type="ECO:0000256" key="3">
    <source>
        <dbReference type="ARBA" id="ARBA00022656"/>
    </source>
</evidence>
<dbReference type="InterPro" id="IPR018114">
    <property type="entry name" value="TRYPSIN_HIS"/>
</dbReference>
<dbReference type="PROSITE" id="PS50240">
    <property type="entry name" value="TRYPSIN_DOM"/>
    <property type="match status" value="2"/>
</dbReference>
<evidence type="ECO:0000256" key="9">
    <source>
        <dbReference type="ARBA" id="ARBA00055534"/>
    </source>
</evidence>
<dbReference type="InterPro" id="IPR001254">
    <property type="entry name" value="Trypsin_dom"/>
</dbReference>
<name>A0A0L7LB68_OPEBR</name>
<evidence type="ECO:0000256" key="2">
    <source>
        <dbReference type="ARBA" id="ARBA00007664"/>
    </source>
</evidence>
<sequence>LFLAANKGSLAVPRPPSTTTLALLLCCTHQTMFCTSSPAEVSLSTQDQGDIVTRWRVRVGSTYANSGGVVHSLQTYIIHYSYYPWTRDNDIAIVRTASVITYNNAVQASRIAGSNYNLADNQIVWAAGWGRTSYQGSSSEQLRHVQIWTVNQDICVERYRSIGEYITDNMLCSGWLDVGGRDQCQGDSGLYHNGVLVGRESKMRVIALLALIFAAVAAVPTNQQRIVGGSVTTINNYPSIVVLLYTSNWSTYWHSCGGTILNTRSILTAAHCPAGDAAGRWRIRVGSTFANSGGVVHNTQTIIIHPSFNSMIPRDNDIAVMRTASVIGYLTNAVQPASIAGANYNLGDNQSQGPVSEQLRHVQVWTINQSICVERYRSIGDTVTANMLCSGWLDVGGRDQCQGDSGGPLYHNGIVVGVCSWGEGCALSRYPGVNI</sequence>
<reference evidence="13 14" key="1">
    <citation type="journal article" date="2015" name="Genome Biol. Evol.">
        <title>The genome of winter moth (Operophtera brumata) provides a genomic perspective on sexual dimorphism and phenology.</title>
        <authorList>
            <person name="Derks M.F."/>
            <person name="Smit S."/>
            <person name="Salis L."/>
            <person name="Schijlen E."/>
            <person name="Bossers A."/>
            <person name="Mateman C."/>
            <person name="Pijl A.S."/>
            <person name="de Ridder D."/>
            <person name="Groenen M.A."/>
            <person name="Visser M.E."/>
            <person name="Megens H.J."/>
        </authorList>
    </citation>
    <scope>NUCLEOTIDE SEQUENCE [LARGE SCALE GENOMIC DNA]</scope>
    <source>
        <strain evidence="13">WM2013NL</strain>
        <tissue evidence="13">Head and thorax</tissue>
    </source>
</reference>
<evidence type="ECO:0000256" key="8">
    <source>
        <dbReference type="ARBA" id="ARBA00023240"/>
    </source>
</evidence>
<keyword evidence="3" id="KW-0800">Toxin</keyword>
<dbReference type="EMBL" id="JTDY01001849">
    <property type="protein sequence ID" value="KOB72722.1"/>
    <property type="molecule type" value="Genomic_DNA"/>
</dbReference>
<comment type="caution">
    <text evidence="13">The sequence shown here is derived from an EMBL/GenBank/DDBJ whole genome shotgun (WGS) entry which is preliminary data.</text>
</comment>
<evidence type="ECO:0000259" key="12">
    <source>
        <dbReference type="PROSITE" id="PS50240"/>
    </source>
</evidence>
<feature type="domain" description="Peptidase S1" evidence="12">
    <location>
        <begin position="226"/>
        <end position="435"/>
    </location>
</feature>
<keyword evidence="14" id="KW-1185">Reference proteome</keyword>
<proteinExistence type="inferred from homology"/>
<dbReference type="SUPFAM" id="SSF50494">
    <property type="entry name" value="Trypsin-like serine proteases"/>
    <property type="match status" value="2"/>
</dbReference>
<comment type="function">
    <text evidence="9">Fibrinolytic activity; shows preferential cleavage of Arg-Gly bonds in all three fibrinogen chains. Contact with the caterpillars causes severe bleeding, due the anticoagulant effect of the protein.</text>
</comment>
<dbReference type="Gene3D" id="2.40.10.10">
    <property type="entry name" value="Trypsin-like serine proteases"/>
    <property type="match status" value="2"/>
</dbReference>
<feature type="domain" description="Peptidase S1" evidence="12">
    <location>
        <begin position="1"/>
        <end position="235"/>
    </location>
</feature>
<comment type="subcellular location">
    <subcellularLocation>
        <location evidence="1">Secreted</location>
        <location evidence="1">Extracellular space</location>
    </subcellularLocation>
</comment>
<comment type="similarity">
    <text evidence="2">Belongs to the peptidase S1 family.</text>
</comment>
<dbReference type="GO" id="GO:0004252">
    <property type="term" value="F:serine-type endopeptidase activity"/>
    <property type="evidence" value="ECO:0007669"/>
    <property type="project" value="InterPro"/>
</dbReference>
<keyword evidence="7" id="KW-1015">Disulfide bond</keyword>